<dbReference type="Gene3D" id="3.90.1720.10">
    <property type="entry name" value="endopeptidase domain like (from Nostoc punctiforme)"/>
    <property type="match status" value="1"/>
</dbReference>
<evidence type="ECO:0000256" key="1">
    <source>
        <dbReference type="ARBA" id="ARBA00022729"/>
    </source>
</evidence>
<evidence type="ECO:0000313" key="3">
    <source>
        <dbReference type="EMBL" id="WUQ83801.1"/>
    </source>
</evidence>
<evidence type="ECO:0000256" key="2">
    <source>
        <dbReference type="SAM" id="SignalP"/>
    </source>
</evidence>
<dbReference type="SUPFAM" id="SSF69318">
    <property type="entry name" value="Integrin alpha N-terminal domain"/>
    <property type="match status" value="1"/>
</dbReference>
<protein>
    <submittedName>
        <fullName evidence="3">VCBS repeat-containing protein</fullName>
    </submittedName>
</protein>
<dbReference type="EMBL" id="CP108110">
    <property type="protein sequence ID" value="WUQ83801.1"/>
    <property type="molecule type" value="Genomic_DNA"/>
</dbReference>
<keyword evidence="4" id="KW-1185">Reference proteome</keyword>
<reference evidence="3" key="1">
    <citation type="submission" date="2022-10" db="EMBL/GenBank/DDBJ databases">
        <title>The complete genomes of actinobacterial strains from the NBC collection.</title>
        <authorList>
            <person name="Joergensen T.S."/>
            <person name="Alvarez Arevalo M."/>
            <person name="Sterndorff E.B."/>
            <person name="Faurdal D."/>
            <person name="Vuksanovic O."/>
            <person name="Mourched A.-S."/>
            <person name="Charusanti P."/>
            <person name="Shaw S."/>
            <person name="Blin K."/>
            <person name="Weber T."/>
        </authorList>
    </citation>
    <scope>NUCLEOTIDE SEQUENCE</scope>
    <source>
        <strain evidence="3">NBC_00222</strain>
    </source>
</reference>
<feature type="signal peptide" evidence="2">
    <location>
        <begin position="1"/>
        <end position="32"/>
    </location>
</feature>
<dbReference type="InterPro" id="IPR013517">
    <property type="entry name" value="FG-GAP"/>
</dbReference>
<dbReference type="SUPFAM" id="SSF54001">
    <property type="entry name" value="Cysteine proteinases"/>
    <property type="match status" value="1"/>
</dbReference>
<dbReference type="InterPro" id="IPR028994">
    <property type="entry name" value="Integrin_alpha_N"/>
</dbReference>
<dbReference type="PANTHER" id="PTHR46580:SF2">
    <property type="entry name" value="MAM DOMAIN-CONTAINING PROTEIN"/>
    <property type="match status" value="1"/>
</dbReference>
<feature type="chain" id="PRO_5045427789" evidence="2">
    <location>
        <begin position="33"/>
        <end position="476"/>
    </location>
</feature>
<gene>
    <name evidence="3" type="ORF">OHA16_12975</name>
</gene>
<evidence type="ECO:0000313" key="4">
    <source>
        <dbReference type="Proteomes" id="UP001432222"/>
    </source>
</evidence>
<dbReference type="RefSeq" id="WP_328954736.1">
    <property type="nucleotide sequence ID" value="NZ_CP108110.1"/>
</dbReference>
<dbReference type="Gene3D" id="2.40.128.340">
    <property type="match status" value="2"/>
</dbReference>
<dbReference type="InterPro" id="IPR038765">
    <property type="entry name" value="Papain-like_cys_pep_sf"/>
</dbReference>
<proteinExistence type="predicted"/>
<dbReference type="PANTHER" id="PTHR46580">
    <property type="entry name" value="SENSOR KINASE-RELATED"/>
    <property type="match status" value="1"/>
</dbReference>
<dbReference type="Pfam" id="PF13517">
    <property type="entry name" value="FG-GAP_3"/>
    <property type="match status" value="1"/>
</dbReference>
<keyword evidence="1 2" id="KW-0732">Signal</keyword>
<organism evidence="3 4">
    <name type="scientific">Kitasatospora purpeofusca</name>
    <dbReference type="NCBI Taxonomy" id="67352"/>
    <lineage>
        <taxon>Bacteria</taxon>
        <taxon>Bacillati</taxon>
        <taxon>Actinomycetota</taxon>
        <taxon>Actinomycetes</taxon>
        <taxon>Kitasatosporales</taxon>
        <taxon>Streptomycetaceae</taxon>
        <taxon>Kitasatospora</taxon>
    </lineage>
</organism>
<name>A0ABZ1TXW7_9ACTN</name>
<dbReference type="Proteomes" id="UP001432222">
    <property type="component" value="Chromosome"/>
</dbReference>
<accession>A0ABZ1TXW7</accession>
<sequence length="476" mass="49342">MSAQRAALRTTSVLASIALTVLALGTVPAAHAQPEPTSPFGTVVESAGGGGQGVSAAMTAAAPQLTRSQVVARAASWYNIGLDYDWDSTYQGYRKDCSGYVSMAWQLATPGLDTTSFEPNGAVSRIAKADLKAGDALLNNAAGRAGHIVLFERWTDASQTSYIGYEFTGGTNQGVKHRTIPYPYFSGYGTYFPVRAKNVVDDAVPQPPKLRLDFNGDGRADVAGKLSDGNLLLWTGRGNGTLDTASGYSMWPGNGFGQVSDMVAADFNGDGRTDVAGKLSDGNLLLWTGNGNGTLDTASGFSMWPDNGFKDVHGLVAGDFNGDGKADIAGKLSDGNLLLWTGLGNGTLNTASGYSMWPGNGFGQVNGLVAGDFNGDGKADIAGKLSDGNLLLWTGLGNGTLDTRSGYSMWPDNGFKDVDNLVADDFNGDGKADIAGRASGGALLLWTGNGAGTLNTDSGHGMWPDDGFKAVNPLIG</sequence>